<keyword evidence="1" id="KW-1133">Transmembrane helix</keyword>
<accession>A0A1M5LSS8</accession>
<feature type="transmembrane region" description="Helical" evidence="1">
    <location>
        <begin position="294"/>
        <end position="316"/>
    </location>
</feature>
<feature type="transmembrane region" description="Helical" evidence="1">
    <location>
        <begin position="241"/>
        <end position="263"/>
    </location>
</feature>
<dbReference type="AlphaFoldDB" id="A0A1M5LSS8"/>
<feature type="transmembrane region" description="Helical" evidence="1">
    <location>
        <begin position="84"/>
        <end position="107"/>
    </location>
</feature>
<dbReference type="OrthoDB" id="7584858at2"/>
<dbReference type="InterPro" id="IPR026841">
    <property type="entry name" value="Aur1/Ipt1"/>
</dbReference>
<dbReference type="RefSeq" id="WP_079601349.1">
    <property type="nucleotide sequence ID" value="NZ_LT670817.1"/>
</dbReference>
<dbReference type="Pfam" id="PF14378">
    <property type="entry name" value="PAP2_3"/>
    <property type="match status" value="1"/>
</dbReference>
<feature type="transmembrane region" description="Helical" evidence="1">
    <location>
        <begin position="55"/>
        <end position="72"/>
    </location>
</feature>
<feature type="transmembrane region" description="Helical" evidence="1">
    <location>
        <begin position="30"/>
        <end position="49"/>
    </location>
</feature>
<feature type="transmembrane region" description="Helical" evidence="1">
    <location>
        <begin position="270"/>
        <end position="288"/>
    </location>
</feature>
<organism evidence="3 4">
    <name type="scientific">Bradyrhizobium erythrophlei</name>
    <dbReference type="NCBI Taxonomy" id="1437360"/>
    <lineage>
        <taxon>Bacteria</taxon>
        <taxon>Pseudomonadati</taxon>
        <taxon>Pseudomonadota</taxon>
        <taxon>Alphaproteobacteria</taxon>
        <taxon>Hyphomicrobiales</taxon>
        <taxon>Nitrobacteraceae</taxon>
        <taxon>Bradyrhizobium</taxon>
    </lineage>
</organism>
<protein>
    <submittedName>
        <fullName evidence="3">PAP2 superfamily protein</fullName>
    </submittedName>
</protein>
<feature type="transmembrane region" description="Helical" evidence="1">
    <location>
        <begin position="142"/>
        <end position="164"/>
    </location>
</feature>
<feature type="transmembrane region" description="Helical" evidence="1">
    <location>
        <begin position="176"/>
        <end position="196"/>
    </location>
</feature>
<dbReference type="EMBL" id="LT670817">
    <property type="protein sequence ID" value="SHG68055.1"/>
    <property type="molecule type" value="Genomic_DNA"/>
</dbReference>
<keyword evidence="1" id="KW-0472">Membrane</keyword>
<reference evidence="3 4" key="1">
    <citation type="submission" date="2016-11" db="EMBL/GenBank/DDBJ databases">
        <authorList>
            <person name="Jaros S."/>
            <person name="Januszkiewicz K."/>
            <person name="Wedrychowicz H."/>
        </authorList>
    </citation>
    <scope>NUCLEOTIDE SEQUENCE [LARGE SCALE GENOMIC DNA]</scope>
    <source>
        <strain evidence="3 4">GAS138</strain>
    </source>
</reference>
<evidence type="ECO:0000256" key="1">
    <source>
        <dbReference type="SAM" id="Phobius"/>
    </source>
</evidence>
<evidence type="ECO:0000313" key="3">
    <source>
        <dbReference type="EMBL" id="SHG68055.1"/>
    </source>
</evidence>
<evidence type="ECO:0000259" key="2">
    <source>
        <dbReference type="Pfam" id="PF14378"/>
    </source>
</evidence>
<dbReference type="PROSITE" id="PS51257">
    <property type="entry name" value="PROKAR_LIPOPROTEIN"/>
    <property type="match status" value="1"/>
</dbReference>
<sequence>MPKDAWTTRAPFEDHEAAAVWRLFTFNWHLLASCIGVLVAGLLATEFYIRPSGYLIAFAMAGFYWQFGLLNVKSIARRNPRLSYCLVAIAQMIIAMSVMTSLTYVAISINLPLWDGTLLAWDRALGLDFRYYLDFVNGHPQIISVLAAGYRSITWQILGIMFVLPLAGNYRRTGEAICAFALALFATTFISAMVPATGVYGELGLTASDFPYFEPQGYYDTLRDATLVRAGSLHGLDLLKLVGVLTFPSFHAVSAILYTWAFWPMRWLRLFFVPCNNVMLVATPLGGGHYFVDVIAGVVIATMAILAALGISRFVAPRWASPTEA</sequence>
<feature type="domain" description="Inositolphosphotransferase Aur1/Ipt1" evidence="2">
    <location>
        <begin position="117"/>
        <end position="306"/>
    </location>
</feature>
<proteinExistence type="predicted"/>
<name>A0A1M5LSS8_9BRAD</name>
<evidence type="ECO:0000313" key="4">
    <source>
        <dbReference type="Proteomes" id="UP000189796"/>
    </source>
</evidence>
<dbReference type="GO" id="GO:0016020">
    <property type="term" value="C:membrane"/>
    <property type="evidence" value="ECO:0007669"/>
    <property type="project" value="UniProtKB-SubCell"/>
</dbReference>
<gene>
    <name evidence="3" type="ORF">SAMN05443248_2345</name>
</gene>
<keyword evidence="1" id="KW-0812">Transmembrane</keyword>
<dbReference type="Proteomes" id="UP000189796">
    <property type="component" value="Chromosome I"/>
</dbReference>